<dbReference type="Proteomes" id="UP000783863">
    <property type="component" value="Unassembled WGS sequence"/>
</dbReference>
<comment type="caution">
    <text evidence="5">The sequence shown here is derived from an EMBL/GenBank/DDBJ whole genome shotgun (WGS) entry which is preliminary data.</text>
</comment>
<keyword evidence="2" id="KW-0472">Membrane</keyword>
<dbReference type="InterPro" id="IPR000572">
    <property type="entry name" value="OxRdtase_Mopterin-bd_dom"/>
</dbReference>
<accession>A0A8J7YGB9</accession>
<feature type="transmembrane region" description="Helical" evidence="2">
    <location>
        <begin position="124"/>
        <end position="144"/>
    </location>
</feature>
<keyword evidence="6" id="KW-1185">Reference proteome</keyword>
<feature type="compositionally biased region" description="Polar residues" evidence="1">
    <location>
        <begin position="428"/>
        <end position="437"/>
    </location>
</feature>
<evidence type="ECO:0000256" key="1">
    <source>
        <dbReference type="SAM" id="MobiDB-lite"/>
    </source>
</evidence>
<dbReference type="SUPFAM" id="SSF81296">
    <property type="entry name" value="E set domains"/>
    <property type="match status" value="1"/>
</dbReference>
<dbReference type="PANTHER" id="PTHR19372:SF7">
    <property type="entry name" value="SULFITE OXIDASE, MITOCHONDRIAL"/>
    <property type="match status" value="1"/>
</dbReference>
<dbReference type="GO" id="GO:0030151">
    <property type="term" value="F:molybdenum ion binding"/>
    <property type="evidence" value="ECO:0007669"/>
    <property type="project" value="InterPro"/>
</dbReference>
<name>A0A8J7YGB9_9EURY</name>
<dbReference type="GO" id="GO:0020037">
    <property type="term" value="F:heme binding"/>
    <property type="evidence" value="ECO:0007669"/>
    <property type="project" value="TreeGrafter"/>
</dbReference>
<dbReference type="PANTHER" id="PTHR19372">
    <property type="entry name" value="SULFITE REDUCTASE"/>
    <property type="match status" value="1"/>
</dbReference>
<dbReference type="SUPFAM" id="SSF56524">
    <property type="entry name" value="Oxidoreductase molybdopterin-binding domain"/>
    <property type="match status" value="1"/>
</dbReference>
<dbReference type="GO" id="GO:0008482">
    <property type="term" value="F:sulfite oxidase activity"/>
    <property type="evidence" value="ECO:0007669"/>
    <property type="project" value="TreeGrafter"/>
</dbReference>
<dbReference type="Gene3D" id="2.60.40.650">
    <property type="match status" value="1"/>
</dbReference>
<feature type="transmembrane region" description="Helical" evidence="2">
    <location>
        <begin position="100"/>
        <end position="118"/>
    </location>
</feature>
<sequence>MKDALLDSRGGQLLVGLAAGAAGVAGSYAATGYTPTFVASPIERTLSRTMPGEIVTFAITYLGSLGQQLNLATAVALTWLLFGAGITAAVLAGRETNNRLLPTVGTAVFTWLVTAAITRTLVLALGPVVPAVAVVALAQAFDAYRGSTDPISSKRRRALSTVGVALGATAVGVSVGQRGSSMGEKAPPLDAEGVDNEDLQAKLDTAERNSFDIDGIEPLVSENFFEVDINSIDPNAKAEDYTLSITGAVESEETFSYDELQEMEAVNQFSTLRCVGDQLNGDKIDTALWTGVPLQRLVEEAGPQSDCDCVLLKAKDGYEVEFPMEAFNRGVAVYGMNGNLLPRGHGYPVRAVIPGHWGEVNTKWLTEIELLNREVDGYWEQRGWEGTGPVKPTATLKHDTMLDDGQRQLAGHAYAGLRGVSKVEVSTDGGSSWSEATLSDPLPAAEGDGPAEDAWRQWQYSYDPPGSSHTAVVRMVDRDGNVQTSEETDPAPTGPSGWVSKEFNS</sequence>
<dbReference type="InterPro" id="IPR036374">
    <property type="entry name" value="OxRdtase_Mopterin-bd_sf"/>
</dbReference>
<dbReference type="Pfam" id="PF00174">
    <property type="entry name" value="Oxidored_molyb"/>
    <property type="match status" value="1"/>
</dbReference>
<evidence type="ECO:0000313" key="6">
    <source>
        <dbReference type="Proteomes" id="UP000783863"/>
    </source>
</evidence>
<dbReference type="GO" id="GO:0043546">
    <property type="term" value="F:molybdopterin cofactor binding"/>
    <property type="evidence" value="ECO:0007669"/>
    <property type="project" value="TreeGrafter"/>
</dbReference>
<keyword evidence="2" id="KW-0812">Transmembrane</keyword>
<protein>
    <submittedName>
        <fullName evidence="5">Molybdopterin-dependent oxidoreductase</fullName>
    </submittedName>
</protein>
<evidence type="ECO:0000313" key="5">
    <source>
        <dbReference type="EMBL" id="MBX0304987.1"/>
    </source>
</evidence>
<dbReference type="RefSeq" id="WP_220589182.1">
    <property type="nucleotide sequence ID" value="NZ_RKLQ01000002.1"/>
</dbReference>
<dbReference type="InterPro" id="IPR005066">
    <property type="entry name" value="MoCF_OxRdtse_dimer"/>
</dbReference>
<feature type="domain" description="Oxidoreductase molybdopterin-binding" evidence="3">
    <location>
        <begin position="234"/>
        <end position="379"/>
    </location>
</feature>
<keyword evidence="2" id="KW-1133">Transmembrane helix</keyword>
<evidence type="ECO:0000256" key="2">
    <source>
        <dbReference type="SAM" id="Phobius"/>
    </source>
</evidence>
<evidence type="ECO:0000259" key="4">
    <source>
        <dbReference type="Pfam" id="PF03404"/>
    </source>
</evidence>
<feature type="transmembrane region" description="Helical" evidence="2">
    <location>
        <begin position="156"/>
        <end position="175"/>
    </location>
</feature>
<dbReference type="AlphaFoldDB" id="A0A8J7YGB9"/>
<dbReference type="EMBL" id="RKLQ01000002">
    <property type="protein sequence ID" value="MBX0304987.1"/>
    <property type="molecule type" value="Genomic_DNA"/>
</dbReference>
<dbReference type="Gene3D" id="3.90.420.10">
    <property type="entry name" value="Oxidoreductase, molybdopterin-binding domain"/>
    <property type="match status" value="1"/>
</dbReference>
<dbReference type="InterPro" id="IPR014756">
    <property type="entry name" value="Ig_E-set"/>
</dbReference>
<evidence type="ECO:0000259" key="3">
    <source>
        <dbReference type="Pfam" id="PF00174"/>
    </source>
</evidence>
<feature type="domain" description="Moybdenum cofactor oxidoreductase dimerisation" evidence="4">
    <location>
        <begin position="395"/>
        <end position="485"/>
    </location>
</feature>
<proteinExistence type="predicted"/>
<feature type="transmembrane region" description="Helical" evidence="2">
    <location>
        <begin position="71"/>
        <end position="93"/>
    </location>
</feature>
<organism evidence="5 6">
    <name type="scientific">Haloarcula salinisoli</name>
    <dbReference type="NCBI Taxonomy" id="2487746"/>
    <lineage>
        <taxon>Archaea</taxon>
        <taxon>Methanobacteriati</taxon>
        <taxon>Methanobacteriota</taxon>
        <taxon>Stenosarchaea group</taxon>
        <taxon>Halobacteria</taxon>
        <taxon>Halobacteriales</taxon>
        <taxon>Haloarculaceae</taxon>
        <taxon>Haloarcula</taxon>
    </lineage>
</organism>
<reference evidence="5" key="1">
    <citation type="submission" date="2021-06" db="EMBL/GenBank/DDBJ databases">
        <title>Halomicroarcula sp. F24A a new haloarchaeum isolated from saline soil.</title>
        <authorList>
            <person name="Duran-Viseras A."/>
            <person name="Sanchez-Porro C."/>
            <person name="Ventosa A."/>
        </authorList>
    </citation>
    <scope>NUCLEOTIDE SEQUENCE</scope>
    <source>
        <strain evidence="5">F24A</strain>
    </source>
</reference>
<dbReference type="GO" id="GO:0006790">
    <property type="term" value="P:sulfur compound metabolic process"/>
    <property type="evidence" value="ECO:0007669"/>
    <property type="project" value="TreeGrafter"/>
</dbReference>
<gene>
    <name evidence="5" type="ORF">EGD98_15065</name>
</gene>
<feature type="region of interest" description="Disordered" evidence="1">
    <location>
        <begin position="425"/>
        <end position="505"/>
    </location>
</feature>
<dbReference type="Pfam" id="PF03404">
    <property type="entry name" value="Mo-co_dimer"/>
    <property type="match status" value="1"/>
</dbReference>